<keyword evidence="2" id="KW-1185">Reference proteome</keyword>
<dbReference type="Proteomes" id="UP001194539">
    <property type="component" value="Unassembled WGS sequence"/>
</dbReference>
<organism evidence="1 2">
    <name type="scientific">Bradyrhizobium diversitatis</name>
    <dbReference type="NCBI Taxonomy" id="2755406"/>
    <lineage>
        <taxon>Bacteria</taxon>
        <taxon>Pseudomonadati</taxon>
        <taxon>Pseudomonadota</taxon>
        <taxon>Alphaproteobacteria</taxon>
        <taxon>Hyphomicrobiales</taxon>
        <taxon>Nitrobacteraceae</taxon>
        <taxon>Bradyrhizobium</taxon>
    </lineage>
</organism>
<sequence>MRVAGDLNLAALHVLNAANIEVGGQSKGCR</sequence>
<evidence type="ECO:0000313" key="1">
    <source>
        <dbReference type="EMBL" id="MBH5384734.1"/>
    </source>
</evidence>
<name>A0ABS0NUV9_9BRAD</name>
<dbReference type="RefSeq" id="WP_197964702.1">
    <property type="nucleotide sequence ID" value="NZ_JACEGD010000001.1"/>
</dbReference>
<proteinExistence type="predicted"/>
<protein>
    <submittedName>
        <fullName evidence="1">Filamentous hemagglutinin family protein</fullName>
    </submittedName>
</protein>
<gene>
    <name evidence="1" type="ORF">H1B27_00330</name>
</gene>
<accession>A0ABS0NUV9</accession>
<evidence type="ECO:0000313" key="2">
    <source>
        <dbReference type="Proteomes" id="UP001194539"/>
    </source>
</evidence>
<reference evidence="1 2" key="1">
    <citation type="submission" date="2020-07" db="EMBL/GenBank/DDBJ databases">
        <title>Bradyrhizobium diversity isolated from nodules of indigenous legumes of Western Australia.</title>
        <authorList>
            <person name="Klepa M.S."/>
        </authorList>
    </citation>
    <scope>NUCLEOTIDE SEQUENCE [LARGE SCALE GENOMIC DNA]</scope>
    <source>
        <strain evidence="1 2">CNPSo 4019</strain>
    </source>
</reference>
<comment type="caution">
    <text evidence="1">The sequence shown here is derived from an EMBL/GenBank/DDBJ whole genome shotgun (WGS) entry which is preliminary data.</text>
</comment>
<dbReference type="EMBL" id="JACEGD010000001">
    <property type="protein sequence ID" value="MBH5384734.1"/>
    <property type="molecule type" value="Genomic_DNA"/>
</dbReference>